<protein>
    <recommendedName>
        <fullName evidence="3">Phage protein</fullName>
    </recommendedName>
</protein>
<gene>
    <name evidence="1" type="ORF">U729_3258</name>
</gene>
<geneLocation type="plasmid" evidence="1 2">
    <name>pCBJ</name>
</geneLocation>
<reference evidence="1 2" key="1">
    <citation type="journal article" date="2015" name="Infect. Genet. Evol.">
        <title>Genomic sequences of six botulinum neurotoxin-producing strains representing three clostridial species illustrate the mobility and diversity of botulinum neurotoxin genes.</title>
        <authorList>
            <person name="Smith T.J."/>
            <person name="Hill K.K."/>
            <person name="Xie G."/>
            <person name="Foley B.T."/>
            <person name="Williamson C.H."/>
            <person name="Foster J.T."/>
            <person name="Johnson S.L."/>
            <person name="Chertkov O."/>
            <person name="Teshima H."/>
            <person name="Gibbons H.S."/>
            <person name="Johnsky L.A."/>
            <person name="Karavis M.A."/>
            <person name="Smith L.A."/>
        </authorList>
    </citation>
    <scope>NUCLEOTIDE SEQUENCE [LARGE SCALE GENOMIC DNA]</scope>
    <source>
        <strain evidence="1">Sullivan</strain>
        <plasmid evidence="2">Plasmid pCBJ</plasmid>
    </source>
</reference>
<evidence type="ECO:0000313" key="2">
    <source>
        <dbReference type="Proteomes" id="UP000030635"/>
    </source>
</evidence>
<sequence>MDELSKLTILREKLKLRLERVSEIVEIDTLNKSSLTKTGFYHFGYNSGMKRAIENMIDEIDDIIYSIEKRNVERLEEMEKYNG</sequence>
<dbReference type="EMBL" id="CP006906">
    <property type="protein sequence ID" value="AIY85404.1"/>
    <property type="molecule type" value="Genomic_DNA"/>
</dbReference>
<name>A0A0A7G0K2_9CLOT</name>
<dbReference type="RefSeq" id="WP_040113824.1">
    <property type="nucleotide sequence ID" value="NZ_CP006906.1"/>
</dbReference>
<keyword evidence="1" id="KW-0614">Plasmid</keyword>
<evidence type="ECO:0000313" key="1">
    <source>
        <dbReference type="EMBL" id="AIY85404.1"/>
    </source>
</evidence>
<dbReference type="AlphaFoldDB" id="A0A0A7G0K2"/>
<proteinExistence type="predicted"/>
<accession>A0A0A7G0K2</accession>
<evidence type="ECO:0008006" key="3">
    <source>
        <dbReference type="Google" id="ProtNLM"/>
    </source>
</evidence>
<keyword evidence="2" id="KW-1185">Reference proteome</keyword>
<dbReference type="KEGG" id="cbv:U729_3258"/>
<organism evidence="1 2">
    <name type="scientific">Clostridium baratii str. Sullivan</name>
    <dbReference type="NCBI Taxonomy" id="1415775"/>
    <lineage>
        <taxon>Bacteria</taxon>
        <taxon>Bacillati</taxon>
        <taxon>Bacillota</taxon>
        <taxon>Clostridia</taxon>
        <taxon>Eubacteriales</taxon>
        <taxon>Clostridiaceae</taxon>
        <taxon>Clostridium</taxon>
    </lineage>
</organism>
<dbReference type="Proteomes" id="UP000030635">
    <property type="component" value="Plasmid pCBJ"/>
</dbReference>
<dbReference type="HOGENOM" id="CLU_2536596_0_0_9"/>